<sequence length="390" mass="43071">MYDIEKKNINLKDFHMDAQDHSYVEELTQIDKNDSEQLLNVGVDILEKGRAGTFIQKDRSVIHCKSMQEGVEIMGISQAVSTYDWLQNYVWKNIDPDTDEFTAQAKEIPHEGYFIRALPGVKLENPIQSCLYIAKDGFSQNVHNIMIAEEGSEIHIINGCATAPHLHTGLHVGVSEFFIKKGAKVTFTMIHDWGKNISVRPRTVTHVEQGGTLISNYISLKPVGSLQMFPTTYLDGEGAIALFNSVLVAGKGSHLDVGSRVVLNAPQTRAEIISRGITSGGTIIARGDMTGKYPGIKAHLECKGLILNNGLMHAIPELRAYVPGVEMSHEAAVGKIDQREIEYLMARGLDEDQAVSTIVRGFLNVDIKGLPQSLKTKLDKAISETQKDMM</sequence>
<proteinExistence type="inferred from homology"/>
<comment type="similarity">
    <text evidence="1">Belongs to the iron-sulfur cluster assembly SufBD family.</text>
</comment>
<dbReference type="EMBL" id="CP061799">
    <property type="protein sequence ID" value="QTA81993.1"/>
    <property type="molecule type" value="Genomic_DNA"/>
</dbReference>
<feature type="domain" description="SUF system FeS cluster assembly SufBD core" evidence="2">
    <location>
        <begin position="135"/>
        <end position="362"/>
    </location>
</feature>
<keyword evidence="4" id="KW-1185">Reference proteome</keyword>
<evidence type="ECO:0000259" key="2">
    <source>
        <dbReference type="Pfam" id="PF01458"/>
    </source>
</evidence>
<dbReference type="Pfam" id="PF01458">
    <property type="entry name" value="SUFBD_core"/>
    <property type="match status" value="1"/>
</dbReference>
<dbReference type="PANTHER" id="PTHR30508:SF1">
    <property type="entry name" value="UPF0051 PROTEIN ABCI8, CHLOROPLASTIC-RELATED"/>
    <property type="match status" value="1"/>
</dbReference>
<dbReference type="Proteomes" id="UP000663720">
    <property type="component" value="Chromosome"/>
</dbReference>
<organism evidence="3 4">
    <name type="scientific">Desulfonema limicola</name>
    <dbReference type="NCBI Taxonomy" id="45656"/>
    <lineage>
        <taxon>Bacteria</taxon>
        <taxon>Pseudomonadati</taxon>
        <taxon>Thermodesulfobacteriota</taxon>
        <taxon>Desulfobacteria</taxon>
        <taxon>Desulfobacterales</taxon>
        <taxon>Desulfococcaceae</taxon>
        <taxon>Desulfonema</taxon>
    </lineage>
</organism>
<reference evidence="3" key="1">
    <citation type="journal article" date="2021" name="Microb. Physiol.">
        <title>Proteogenomic Insights into the Physiology of Marine, Sulfate-Reducing, Filamentous Desulfonema limicola and Desulfonema magnum.</title>
        <authorList>
            <person name="Schnaars V."/>
            <person name="Wohlbrand L."/>
            <person name="Scheve S."/>
            <person name="Hinrichs C."/>
            <person name="Reinhardt R."/>
            <person name="Rabus R."/>
        </authorList>
    </citation>
    <scope>NUCLEOTIDE SEQUENCE</scope>
    <source>
        <strain evidence="3">5ac10</strain>
    </source>
</reference>
<dbReference type="InterPro" id="IPR055346">
    <property type="entry name" value="Fe-S_cluster_assembly_SufBD"/>
</dbReference>
<evidence type="ECO:0000313" key="3">
    <source>
        <dbReference type="EMBL" id="QTA81993.1"/>
    </source>
</evidence>
<dbReference type="InterPro" id="IPR037284">
    <property type="entry name" value="SUF_FeS_clus_asmbl_SufBD_sf"/>
</dbReference>
<dbReference type="InterPro" id="IPR000825">
    <property type="entry name" value="SUF_FeS_clus_asmbl_SufBD_core"/>
</dbReference>
<evidence type="ECO:0000313" key="4">
    <source>
        <dbReference type="Proteomes" id="UP000663720"/>
    </source>
</evidence>
<accession>A0A975BAX2</accession>
<dbReference type="GO" id="GO:0016226">
    <property type="term" value="P:iron-sulfur cluster assembly"/>
    <property type="evidence" value="ECO:0007669"/>
    <property type="project" value="InterPro"/>
</dbReference>
<dbReference type="RefSeq" id="WP_207687963.1">
    <property type="nucleotide sequence ID" value="NZ_CP061799.1"/>
</dbReference>
<gene>
    <name evidence="3" type="ORF">dnl_43540</name>
</gene>
<dbReference type="AlphaFoldDB" id="A0A975BAX2"/>
<dbReference type="KEGG" id="dli:dnl_43540"/>
<dbReference type="PANTHER" id="PTHR30508">
    <property type="entry name" value="FES CLUSTER ASSEMBLY PROTEIN SUF"/>
    <property type="match status" value="1"/>
</dbReference>
<dbReference type="SUPFAM" id="SSF101960">
    <property type="entry name" value="Stabilizer of iron transporter SufD"/>
    <property type="match status" value="1"/>
</dbReference>
<protein>
    <submittedName>
        <fullName evidence="3">UPF0051</fullName>
    </submittedName>
</protein>
<name>A0A975BAX2_9BACT</name>
<evidence type="ECO:0000256" key="1">
    <source>
        <dbReference type="ARBA" id="ARBA00043967"/>
    </source>
</evidence>